<comment type="caution">
    <text evidence="1">The sequence shown here is derived from an EMBL/GenBank/DDBJ whole genome shotgun (WGS) entry which is preliminary data.</text>
</comment>
<evidence type="ECO:0000313" key="1">
    <source>
        <dbReference type="EMBL" id="NMO98193.1"/>
    </source>
</evidence>
<dbReference type="RefSeq" id="WP_169506964.1">
    <property type="nucleotide sequence ID" value="NZ_JABBPN010000032.1"/>
</dbReference>
<name>A0A848MDN3_PAELE</name>
<gene>
    <name evidence="1" type="ORF">HII30_20800</name>
</gene>
<dbReference type="Proteomes" id="UP000565468">
    <property type="component" value="Unassembled WGS sequence"/>
</dbReference>
<dbReference type="AlphaFoldDB" id="A0A848MDN3"/>
<evidence type="ECO:0000313" key="2">
    <source>
        <dbReference type="Proteomes" id="UP000565468"/>
    </source>
</evidence>
<organism evidence="1 2">
    <name type="scientific">Paenibacillus lemnae</name>
    <dbReference type="NCBI Taxonomy" id="1330551"/>
    <lineage>
        <taxon>Bacteria</taxon>
        <taxon>Bacillati</taxon>
        <taxon>Bacillota</taxon>
        <taxon>Bacilli</taxon>
        <taxon>Bacillales</taxon>
        <taxon>Paenibacillaceae</taxon>
        <taxon>Paenibacillus</taxon>
    </lineage>
</organism>
<proteinExistence type="predicted"/>
<protein>
    <submittedName>
        <fullName evidence="1">Uncharacterized protein</fullName>
    </submittedName>
</protein>
<dbReference type="EMBL" id="JABBPN010000032">
    <property type="protein sequence ID" value="NMO98193.1"/>
    <property type="molecule type" value="Genomic_DNA"/>
</dbReference>
<accession>A0A848MDN3</accession>
<keyword evidence="2" id="KW-1185">Reference proteome</keyword>
<reference evidence="1 2" key="1">
    <citation type="submission" date="2020-04" db="EMBL/GenBank/DDBJ databases">
        <title>Paenibacillus algicola sp. nov., a novel marine bacterium producing alginate lyase.</title>
        <authorList>
            <person name="Huang H."/>
        </authorList>
    </citation>
    <scope>NUCLEOTIDE SEQUENCE [LARGE SCALE GENOMIC DNA]</scope>
    <source>
        <strain evidence="1 2">L7-75</strain>
    </source>
</reference>
<sequence>MNVTVIDRDEFKAVVLKAEMGGQDVRRAWKEMQGKNFNWITQDFGYVFIPEWQWSTGVKELWVGPIVNYTR</sequence>